<evidence type="ECO:0000313" key="1">
    <source>
        <dbReference type="Proteomes" id="UP000887580"/>
    </source>
</evidence>
<organism evidence="1 2">
    <name type="scientific">Panagrolaimus sp. PS1159</name>
    <dbReference type="NCBI Taxonomy" id="55785"/>
    <lineage>
        <taxon>Eukaryota</taxon>
        <taxon>Metazoa</taxon>
        <taxon>Ecdysozoa</taxon>
        <taxon>Nematoda</taxon>
        <taxon>Chromadorea</taxon>
        <taxon>Rhabditida</taxon>
        <taxon>Tylenchina</taxon>
        <taxon>Panagrolaimomorpha</taxon>
        <taxon>Panagrolaimoidea</taxon>
        <taxon>Panagrolaimidae</taxon>
        <taxon>Panagrolaimus</taxon>
    </lineage>
</organism>
<protein>
    <submittedName>
        <fullName evidence="2">Uncharacterized protein</fullName>
    </submittedName>
</protein>
<sequence length="79" mass="8758">MILFSACFAAKIAGISIATLPFLHKHLSFAFKEHGRIRFPHFKQIGSMPPFEDFPSELSIDAAEQISCKCTRGAALSFK</sequence>
<dbReference type="WBParaSite" id="PS1159_v2.g13179.t1">
    <property type="protein sequence ID" value="PS1159_v2.g13179.t1"/>
    <property type="gene ID" value="PS1159_v2.g13179"/>
</dbReference>
<reference evidence="2" key="1">
    <citation type="submission" date="2022-11" db="UniProtKB">
        <authorList>
            <consortium name="WormBaseParasite"/>
        </authorList>
    </citation>
    <scope>IDENTIFICATION</scope>
</reference>
<accession>A0AC35F2H8</accession>
<proteinExistence type="predicted"/>
<name>A0AC35F2H8_9BILA</name>
<evidence type="ECO:0000313" key="2">
    <source>
        <dbReference type="WBParaSite" id="PS1159_v2.g13179.t1"/>
    </source>
</evidence>
<dbReference type="Proteomes" id="UP000887580">
    <property type="component" value="Unplaced"/>
</dbReference>